<feature type="transmembrane region" description="Helical" evidence="1">
    <location>
        <begin position="20"/>
        <end position="38"/>
    </location>
</feature>
<protein>
    <submittedName>
        <fullName evidence="2">Uncharacterized protein</fullName>
    </submittedName>
</protein>
<keyword evidence="1" id="KW-0812">Transmembrane</keyword>
<reference evidence="2 3" key="1">
    <citation type="submission" date="2015-12" db="EMBL/GenBank/DDBJ databases">
        <title>Phylogenomics in the description of a new species in the Pseudomonas syringae group.</title>
        <authorList>
            <person name="Busquets A."/>
            <person name="Gomila M."/>
            <person name="Beiki F."/>
            <person name="Rahimian H."/>
            <person name="Mulet M."/>
            <person name="Sanchez D."/>
            <person name="Garcia-Valdes E."/>
            <person name="Lalucat J."/>
        </authorList>
    </citation>
    <scope>NUCLEOTIDE SEQUENCE [LARGE SCALE GENOMIC DNA]</scope>
    <source>
        <strain evidence="2 3">S25</strain>
    </source>
</reference>
<keyword evidence="1" id="KW-1133">Transmembrane helix</keyword>
<gene>
    <name evidence="2" type="ORF">AUC61_06570</name>
</gene>
<evidence type="ECO:0000313" key="2">
    <source>
        <dbReference type="EMBL" id="MCI8209195.1"/>
    </source>
</evidence>
<keyword evidence="1" id="KW-0472">Membrane</keyword>
<keyword evidence="3" id="KW-1185">Reference proteome</keyword>
<sequence>MGQALKLYWRFLAQVCGGRGSVGVAGTGLLILVLACLWDQIREKEIALIIGEPWEDMRQRSSARISPAIPNEIWHGIPEPDARLRFADSQYGFLTPPARFFTIGYVRDVVTTVRMSPQVEPLLLEDTLKVVLDLQEQWRSSGWQSILTQTGPPFADTSQSRSRLRNARNGSVTYWQAGEKYQVMLVVRHFVDDKRPTDERYLITLALSKPWIKY</sequence>
<dbReference type="EMBL" id="LOHG01000003">
    <property type="protein sequence ID" value="MCI8209195.1"/>
    <property type="molecule type" value="Genomic_DNA"/>
</dbReference>
<proteinExistence type="predicted"/>
<evidence type="ECO:0000256" key="1">
    <source>
        <dbReference type="SAM" id="Phobius"/>
    </source>
</evidence>
<name>A0ABS9ZFA4_9PSED</name>
<organism evidence="2 3">
    <name type="scientific">Pseudomonas maioricensis</name>
    <dbReference type="NCBI Taxonomy" id="1766623"/>
    <lineage>
        <taxon>Bacteria</taxon>
        <taxon>Pseudomonadati</taxon>
        <taxon>Pseudomonadota</taxon>
        <taxon>Gammaproteobacteria</taxon>
        <taxon>Pseudomonadales</taxon>
        <taxon>Pseudomonadaceae</taxon>
        <taxon>Pseudomonas</taxon>
    </lineage>
</organism>
<evidence type="ECO:0000313" key="3">
    <source>
        <dbReference type="Proteomes" id="UP001320513"/>
    </source>
</evidence>
<dbReference type="Proteomes" id="UP001320513">
    <property type="component" value="Unassembled WGS sequence"/>
</dbReference>
<accession>A0ABS9ZFA4</accession>
<comment type="caution">
    <text evidence="2">The sequence shown here is derived from an EMBL/GenBank/DDBJ whole genome shotgun (WGS) entry which is preliminary data.</text>
</comment>